<dbReference type="PROSITE" id="PS50005">
    <property type="entry name" value="TPR"/>
    <property type="match status" value="3"/>
</dbReference>
<feature type="chain" id="PRO_5047061189" evidence="2">
    <location>
        <begin position="23"/>
        <end position="405"/>
    </location>
</feature>
<organism evidence="3 4">
    <name type="scientific">Banduia mediterranea</name>
    <dbReference type="NCBI Taxonomy" id="3075609"/>
    <lineage>
        <taxon>Bacteria</taxon>
        <taxon>Pseudomonadati</taxon>
        <taxon>Pseudomonadota</taxon>
        <taxon>Gammaproteobacteria</taxon>
        <taxon>Nevskiales</taxon>
        <taxon>Algiphilaceae</taxon>
        <taxon>Banduia</taxon>
    </lineage>
</organism>
<dbReference type="SMART" id="SM00028">
    <property type="entry name" value="TPR"/>
    <property type="match status" value="4"/>
</dbReference>
<dbReference type="EMBL" id="JAVRIC010000013">
    <property type="protein sequence ID" value="MDT0497790.1"/>
    <property type="molecule type" value="Genomic_DNA"/>
</dbReference>
<evidence type="ECO:0000313" key="3">
    <source>
        <dbReference type="EMBL" id="MDT0497790.1"/>
    </source>
</evidence>
<dbReference type="InterPro" id="IPR019734">
    <property type="entry name" value="TPR_rpt"/>
</dbReference>
<keyword evidence="1" id="KW-0802">TPR repeat</keyword>
<gene>
    <name evidence="3" type="ORF">RM530_10500</name>
</gene>
<feature type="repeat" description="TPR" evidence="1">
    <location>
        <begin position="79"/>
        <end position="112"/>
    </location>
</feature>
<keyword evidence="4" id="KW-1185">Reference proteome</keyword>
<evidence type="ECO:0000256" key="1">
    <source>
        <dbReference type="PROSITE-ProRule" id="PRU00339"/>
    </source>
</evidence>
<feature type="repeat" description="TPR" evidence="1">
    <location>
        <begin position="326"/>
        <end position="359"/>
    </location>
</feature>
<evidence type="ECO:0000256" key="2">
    <source>
        <dbReference type="SAM" id="SignalP"/>
    </source>
</evidence>
<proteinExistence type="predicted"/>
<reference evidence="3 4" key="1">
    <citation type="submission" date="2023-09" db="EMBL/GenBank/DDBJ databases">
        <authorList>
            <person name="Rey-Velasco X."/>
        </authorList>
    </citation>
    <scope>NUCLEOTIDE SEQUENCE [LARGE SCALE GENOMIC DNA]</scope>
    <source>
        <strain evidence="3 4">W345</strain>
    </source>
</reference>
<feature type="signal peptide" evidence="2">
    <location>
        <begin position="1"/>
        <end position="22"/>
    </location>
</feature>
<dbReference type="RefSeq" id="WP_311365181.1">
    <property type="nucleotide sequence ID" value="NZ_JAVRIC010000013.1"/>
</dbReference>
<sequence>MIRNIVGGAAMMAMVVCAPMVAAQQSASCGTESKQSGGMTAGTYRVVEAAQKALEENNYSEAEKKLTGIAEDTKGYERAIVYQTLGYVYSQQNRYPQAIRAFEEALKLDALPRQPQENLLYNTGQLYVASEQYDKAISLLERYIKEACEAPSAEAHVQLAAAYLEKKRFRDALQQVDIAIKKTPKPKEQWYQLKLAMHYELKEYSKCADTLLSLITMSPDNQQYWRQLSSVLYEIEKDKESVAVLALAQRQGFLSREAEYRNLLGFYMQTGIPLKAAKLWEDGMEKGVVAKSAKNLQTLSDAYIVAREYDEAEASLKKAAQQSDSGEIYRKLAQIYIEQERWDEAITALNRALSKGVDKVGSTQLLLGVAAYNVGQNERARTALLAAAKYPDSEQNARQWLNYLR</sequence>
<dbReference type="Proteomes" id="UP001254608">
    <property type="component" value="Unassembled WGS sequence"/>
</dbReference>
<dbReference type="PROSITE" id="PS50293">
    <property type="entry name" value="TPR_REGION"/>
    <property type="match status" value="1"/>
</dbReference>
<dbReference type="Gene3D" id="1.25.40.10">
    <property type="entry name" value="Tetratricopeptide repeat domain"/>
    <property type="match status" value="3"/>
</dbReference>
<dbReference type="PANTHER" id="PTHR12558">
    <property type="entry name" value="CELL DIVISION CYCLE 16,23,27"/>
    <property type="match status" value="1"/>
</dbReference>
<keyword evidence="2" id="KW-0732">Signal</keyword>
<dbReference type="Pfam" id="PF00515">
    <property type="entry name" value="TPR_1"/>
    <property type="match status" value="1"/>
</dbReference>
<comment type="caution">
    <text evidence="3">The sequence shown here is derived from an EMBL/GenBank/DDBJ whole genome shotgun (WGS) entry which is preliminary data.</text>
</comment>
<dbReference type="SUPFAM" id="SSF48452">
    <property type="entry name" value="TPR-like"/>
    <property type="match status" value="2"/>
</dbReference>
<name>A0ABU2WIU9_9GAMM</name>
<dbReference type="InterPro" id="IPR011990">
    <property type="entry name" value="TPR-like_helical_dom_sf"/>
</dbReference>
<evidence type="ECO:0000313" key="4">
    <source>
        <dbReference type="Proteomes" id="UP001254608"/>
    </source>
</evidence>
<dbReference type="Pfam" id="PF14559">
    <property type="entry name" value="TPR_19"/>
    <property type="match status" value="2"/>
</dbReference>
<feature type="repeat" description="TPR" evidence="1">
    <location>
        <begin position="153"/>
        <end position="186"/>
    </location>
</feature>
<dbReference type="PANTHER" id="PTHR12558:SF13">
    <property type="entry name" value="CELL DIVISION CYCLE PROTEIN 27 HOMOLOG"/>
    <property type="match status" value="1"/>
</dbReference>
<protein>
    <submittedName>
        <fullName evidence="3">Tetratricopeptide repeat protein</fullName>
    </submittedName>
</protein>
<accession>A0ABU2WIU9</accession>